<dbReference type="PANTHER" id="PTHR10584:SF166">
    <property type="entry name" value="RIBOKINASE"/>
    <property type="match status" value="1"/>
</dbReference>
<evidence type="ECO:0000259" key="3">
    <source>
        <dbReference type="Pfam" id="PF00294"/>
    </source>
</evidence>
<dbReference type="Gene3D" id="3.40.1190.20">
    <property type="match status" value="1"/>
</dbReference>
<evidence type="ECO:0000256" key="1">
    <source>
        <dbReference type="ARBA" id="ARBA00022679"/>
    </source>
</evidence>
<dbReference type="GeneID" id="95592906"/>
<feature type="domain" description="Carbohydrate kinase PfkB" evidence="3">
    <location>
        <begin position="2"/>
        <end position="271"/>
    </location>
</feature>
<dbReference type="PANTHER" id="PTHR10584">
    <property type="entry name" value="SUGAR KINASE"/>
    <property type="match status" value="1"/>
</dbReference>
<comment type="caution">
    <text evidence="4">The sequence shown here is derived from an EMBL/GenBank/DDBJ whole genome shotgun (WGS) entry which is preliminary data.</text>
</comment>
<reference evidence="5" key="1">
    <citation type="submission" date="2023-07" db="EMBL/GenBank/DDBJ databases">
        <title>Whole genome shotgun sequence of Streptomyces nojiriensis NBRC 13794.</title>
        <authorList>
            <person name="Komaki H."/>
            <person name="Tamura T."/>
        </authorList>
    </citation>
    <scope>NUCLEOTIDE SEQUENCE [LARGE SCALE GENOMIC DNA]</scope>
    <source>
        <strain evidence="5">NBRC 13794</strain>
    </source>
</reference>
<keyword evidence="2" id="KW-0418">Kinase</keyword>
<dbReference type="Proteomes" id="UP000613974">
    <property type="component" value="Unassembled WGS sequence"/>
</dbReference>
<evidence type="ECO:0000256" key="2">
    <source>
        <dbReference type="ARBA" id="ARBA00022777"/>
    </source>
</evidence>
<dbReference type="InterPro" id="IPR029056">
    <property type="entry name" value="Ribokinase-like"/>
</dbReference>
<evidence type="ECO:0000313" key="5">
    <source>
        <dbReference type="Proteomes" id="UP000613974"/>
    </source>
</evidence>
<sequence>MDRLAVIGNISRDHTRYPDRRGGDLLGGAALHVAFAAARAGATAAPVAVIGEDLAHIPAQGRLADLDWSALRIAAGASAAFTIDYDQDGHLVAVAADYGVSEDLSGHALAHIARHPRDRYHVCCRRPLDVPAVLQVLTRCGARFSIDFFLPSAAHLIQAAAPWLAHADLVFANAAEHRLLEQVMQSTAADGVTRGTSAGQVTGVLRSVVVTDGPRPVRWLHHGRPLAACAPPYARPVEVTGAGDTLAGHLLARMLHGDSPAAALRSAVLAATRHTAVPRPVPGPSHS</sequence>
<keyword evidence="1" id="KW-0808">Transferase</keyword>
<organism evidence="4 5">
    <name type="scientific">Streptomyces nojiriensis</name>
    <dbReference type="NCBI Taxonomy" id="66374"/>
    <lineage>
        <taxon>Bacteria</taxon>
        <taxon>Bacillati</taxon>
        <taxon>Actinomycetota</taxon>
        <taxon>Actinomycetes</taxon>
        <taxon>Kitasatosporales</taxon>
        <taxon>Streptomycetaceae</taxon>
        <taxon>Streptomyces</taxon>
    </lineage>
</organism>
<dbReference type="RefSeq" id="WP_189745612.1">
    <property type="nucleotide sequence ID" value="NZ_BMRL01000018.1"/>
</dbReference>
<keyword evidence="5" id="KW-1185">Reference proteome</keyword>
<name>A0ABQ3SEJ2_9ACTN</name>
<dbReference type="EMBL" id="BNEC01000003">
    <property type="protein sequence ID" value="GHI66535.1"/>
    <property type="molecule type" value="Genomic_DNA"/>
</dbReference>
<dbReference type="InterPro" id="IPR011611">
    <property type="entry name" value="PfkB_dom"/>
</dbReference>
<dbReference type="SUPFAM" id="SSF53613">
    <property type="entry name" value="Ribokinase-like"/>
    <property type="match status" value="1"/>
</dbReference>
<evidence type="ECO:0000313" key="4">
    <source>
        <dbReference type="EMBL" id="GHI66535.1"/>
    </source>
</evidence>
<protein>
    <recommendedName>
        <fullName evidence="3">Carbohydrate kinase PfkB domain-containing protein</fullName>
    </recommendedName>
</protein>
<accession>A0ABQ3SEJ2</accession>
<proteinExistence type="predicted"/>
<gene>
    <name evidence="4" type="ORF">Snoj_04530</name>
</gene>
<dbReference type="Pfam" id="PF00294">
    <property type="entry name" value="PfkB"/>
    <property type="match status" value="1"/>
</dbReference>